<dbReference type="CDD" id="cd00002">
    <property type="entry name" value="YbaK_deacylase"/>
    <property type="match status" value="1"/>
</dbReference>
<reference evidence="6" key="1">
    <citation type="submission" date="2020-10" db="EMBL/GenBank/DDBJ databases">
        <authorList>
            <person name="Gilroy R."/>
        </authorList>
    </citation>
    <scope>NUCLEOTIDE SEQUENCE</scope>
    <source>
        <strain evidence="6">ChiSjej5B23-6657</strain>
    </source>
</reference>
<evidence type="ECO:0000256" key="1">
    <source>
        <dbReference type="ARBA" id="ARBA00009798"/>
    </source>
</evidence>
<dbReference type="InterPro" id="IPR004369">
    <property type="entry name" value="Prolyl-tRNA_editing_YbaK/EbsC"/>
</dbReference>
<dbReference type="InterPro" id="IPR036754">
    <property type="entry name" value="YbaK/aa-tRNA-synt-asso_dom_sf"/>
</dbReference>
<dbReference type="GO" id="GO:0016829">
    <property type="term" value="F:lyase activity"/>
    <property type="evidence" value="ECO:0007669"/>
    <property type="project" value="UniProtKB-KW"/>
</dbReference>
<dbReference type="PANTHER" id="PTHR30411:SF0">
    <property type="entry name" value="CYS-TRNA(PRO)_CYS-TRNA(CYS) DEACYLASE YBAK"/>
    <property type="match status" value="1"/>
</dbReference>
<dbReference type="EC" id="4.2.-.-" evidence="4"/>
<gene>
    <name evidence="6" type="primary">ybaK</name>
    <name evidence="6" type="ORF">IAA55_05005</name>
</gene>
<keyword evidence="3 4" id="KW-0456">Lyase</keyword>
<accession>A0A9D1JAG2</accession>
<dbReference type="GO" id="GO:0002161">
    <property type="term" value="F:aminoacyl-tRNA deacylase activity"/>
    <property type="evidence" value="ECO:0007669"/>
    <property type="project" value="InterPro"/>
</dbReference>
<organism evidence="6 7">
    <name type="scientific">Candidatus Pullilachnospira gallistercoris</name>
    <dbReference type="NCBI Taxonomy" id="2840911"/>
    <lineage>
        <taxon>Bacteria</taxon>
        <taxon>Bacillati</taxon>
        <taxon>Bacillota</taxon>
        <taxon>Clostridia</taxon>
        <taxon>Lachnospirales</taxon>
        <taxon>Lachnospiraceae</taxon>
        <taxon>Lachnospiraceae incertae sedis</taxon>
        <taxon>Candidatus Pullilachnospira</taxon>
    </lineage>
</organism>
<evidence type="ECO:0000259" key="5">
    <source>
        <dbReference type="Pfam" id="PF04073"/>
    </source>
</evidence>
<dbReference type="Pfam" id="PF04073">
    <property type="entry name" value="tRNA_edit"/>
    <property type="match status" value="1"/>
</dbReference>
<dbReference type="AlphaFoldDB" id="A0A9D1JAG2"/>
<dbReference type="SUPFAM" id="SSF55826">
    <property type="entry name" value="YbaK/ProRS associated domain"/>
    <property type="match status" value="1"/>
</dbReference>
<dbReference type="EMBL" id="DVHM01000082">
    <property type="protein sequence ID" value="HIR70621.1"/>
    <property type="molecule type" value="Genomic_DNA"/>
</dbReference>
<keyword evidence="2 4" id="KW-0648">Protein biosynthesis</keyword>
<dbReference type="GO" id="GO:0006412">
    <property type="term" value="P:translation"/>
    <property type="evidence" value="ECO:0007669"/>
    <property type="project" value="UniProtKB-KW"/>
</dbReference>
<comment type="caution">
    <text evidence="6">The sequence shown here is derived from an EMBL/GenBank/DDBJ whole genome shotgun (WGS) entry which is preliminary data.</text>
</comment>
<evidence type="ECO:0000256" key="4">
    <source>
        <dbReference type="PIRNR" id="PIRNR006181"/>
    </source>
</evidence>
<dbReference type="Proteomes" id="UP000823912">
    <property type="component" value="Unassembled WGS sequence"/>
</dbReference>
<evidence type="ECO:0000256" key="3">
    <source>
        <dbReference type="ARBA" id="ARBA00023239"/>
    </source>
</evidence>
<evidence type="ECO:0000313" key="7">
    <source>
        <dbReference type="Proteomes" id="UP000823912"/>
    </source>
</evidence>
<evidence type="ECO:0000313" key="6">
    <source>
        <dbReference type="EMBL" id="HIR70621.1"/>
    </source>
</evidence>
<feature type="domain" description="YbaK/aminoacyl-tRNA synthetase-associated" evidence="5">
    <location>
        <begin position="37"/>
        <end position="148"/>
    </location>
</feature>
<dbReference type="PANTHER" id="PTHR30411">
    <property type="entry name" value="CYTOPLASMIC PROTEIN"/>
    <property type="match status" value="1"/>
</dbReference>
<name>A0A9D1JAG2_9FIRM</name>
<dbReference type="InterPro" id="IPR007214">
    <property type="entry name" value="YbaK/aa-tRNA-synth-assoc-dom"/>
</dbReference>
<dbReference type="NCBIfam" id="TIGR00011">
    <property type="entry name" value="YbaK_EbsC"/>
    <property type="match status" value="1"/>
</dbReference>
<dbReference type="Gene3D" id="3.90.960.10">
    <property type="entry name" value="YbaK/aminoacyl-tRNA synthetase-associated domain"/>
    <property type="match status" value="1"/>
</dbReference>
<protein>
    <recommendedName>
        <fullName evidence="4">Cys-tRNA(Pro)/Cys-tRNA(Cys) deacylase</fullName>
        <ecNumber evidence="4">4.2.-.-</ecNumber>
    </recommendedName>
</protein>
<comment type="similarity">
    <text evidence="1 4">Belongs to the prolyl-tRNA editing family. YbaK/EbsC subfamily.</text>
</comment>
<sequence>MGKKEAKTNAIRILETMKIPYEAMTYECKEFVDGSHIADQLGLDHSRVYKTIITVGKSGGYYVFVLPIDEEIDFKKAAKAAGEKSLEMLPLKDLTKVTGYVRGGCTSIGMKKQYPTFIQATARDLDQITVSGGRIGLQITLAPEDLRRAAGAEFADVIHS</sequence>
<proteinExistence type="inferred from homology"/>
<evidence type="ECO:0000256" key="2">
    <source>
        <dbReference type="ARBA" id="ARBA00022917"/>
    </source>
</evidence>
<reference evidence="6" key="2">
    <citation type="journal article" date="2021" name="PeerJ">
        <title>Extensive microbial diversity within the chicken gut microbiome revealed by metagenomics and culture.</title>
        <authorList>
            <person name="Gilroy R."/>
            <person name="Ravi A."/>
            <person name="Getino M."/>
            <person name="Pursley I."/>
            <person name="Horton D.L."/>
            <person name="Alikhan N.F."/>
            <person name="Baker D."/>
            <person name="Gharbi K."/>
            <person name="Hall N."/>
            <person name="Watson M."/>
            <person name="Adriaenssens E.M."/>
            <person name="Foster-Nyarko E."/>
            <person name="Jarju S."/>
            <person name="Secka A."/>
            <person name="Antonio M."/>
            <person name="Oren A."/>
            <person name="Chaudhuri R.R."/>
            <person name="La Ragione R."/>
            <person name="Hildebrand F."/>
            <person name="Pallen M.J."/>
        </authorList>
    </citation>
    <scope>NUCLEOTIDE SEQUENCE</scope>
    <source>
        <strain evidence="6">ChiSjej5B23-6657</strain>
    </source>
</reference>
<dbReference type="PIRSF" id="PIRSF006181">
    <property type="entry name" value="EbsC_YbaK"/>
    <property type="match status" value="1"/>
</dbReference>